<sequence length="137" mass="16210">MTDKESSNKEKASKTIFTELSVDDFKELLYNNYNMIIIIKFGAKWCGPCKKIKDLCYQSFQQMPDNVICFDLDVDDNFELFATFKSKKMVKTIPTIFGFYYNPERYDWFIPELSISSSDEETVLKFFKQIYNKSKSK</sequence>
<dbReference type="InterPro" id="IPR013766">
    <property type="entry name" value="Thioredoxin_domain"/>
</dbReference>
<evidence type="ECO:0000259" key="1">
    <source>
        <dbReference type="Pfam" id="PF00085"/>
    </source>
</evidence>
<proteinExistence type="predicted"/>
<dbReference type="AlphaFoldDB" id="A0A6C0AXD2"/>
<reference evidence="2" key="1">
    <citation type="journal article" date="2020" name="Nature">
        <title>Giant virus diversity and host interactions through global metagenomics.</title>
        <authorList>
            <person name="Schulz F."/>
            <person name="Roux S."/>
            <person name="Paez-Espino D."/>
            <person name="Jungbluth S."/>
            <person name="Walsh D.A."/>
            <person name="Denef V.J."/>
            <person name="McMahon K.D."/>
            <person name="Konstantinidis K.T."/>
            <person name="Eloe-Fadrosh E.A."/>
            <person name="Kyrpides N.C."/>
            <person name="Woyke T."/>
        </authorList>
    </citation>
    <scope>NUCLEOTIDE SEQUENCE</scope>
    <source>
        <strain evidence="2">GVMAG-S-ERX556022-25</strain>
    </source>
</reference>
<dbReference type="PANTHER" id="PTHR10438">
    <property type="entry name" value="THIOREDOXIN"/>
    <property type="match status" value="1"/>
</dbReference>
<dbReference type="Pfam" id="PF00085">
    <property type="entry name" value="Thioredoxin"/>
    <property type="match status" value="1"/>
</dbReference>
<dbReference type="InterPro" id="IPR036249">
    <property type="entry name" value="Thioredoxin-like_sf"/>
</dbReference>
<dbReference type="EMBL" id="MN738808">
    <property type="protein sequence ID" value="QHS84408.1"/>
    <property type="molecule type" value="Genomic_DNA"/>
</dbReference>
<name>A0A6C0AXD2_9ZZZZ</name>
<dbReference type="Gene3D" id="3.40.30.10">
    <property type="entry name" value="Glutaredoxin"/>
    <property type="match status" value="1"/>
</dbReference>
<organism evidence="2">
    <name type="scientific">viral metagenome</name>
    <dbReference type="NCBI Taxonomy" id="1070528"/>
    <lineage>
        <taxon>unclassified sequences</taxon>
        <taxon>metagenomes</taxon>
        <taxon>organismal metagenomes</taxon>
    </lineage>
</organism>
<evidence type="ECO:0000313" key="2">
    <source>
        <dbReference type="EMBL" id="QHS84408.1"/>
    </source>
</evidence>
<dbReference type="InterPro" id="IPR050620">
    <property type="entry name" value="Thioredoxin_H-type-like"/>
</dbReference>
<dbReference type="PANTHER" id="PTHR10438:SF468">
    <property type="entry name" value="THIOREDOXIN-1-RELATED"/>
    <property type="match status" value="1"/>
</dbReference>
<accession>A0A6C0AXD2</accession>
<dbReference type="SUPFAM" id="SSF52833">
    <property type="entry name" value="Thioredoxin-like"/>
    <property type="match status" value="1"/>
</dbReference>
<feature type="domain" description="Thioredoxin" evidence="1">
    <location>
        <begin position="19"/>
        <end position="97"/>
    </location>
</feature>
<protein>
    <recommendedName>
        <fullName evidence="1">Thioredoxin domain-containing protein</fullName>
    </recommendedName>
</protein>
<dbReference type="CDD" id="cd02947">
    <property type="entry name" value="TRX_family"/>
    <property type="match status" value="1"/>
</dbReference>